<dbReference type="Proteomes" id="UP000271241">
    <property type="component" value="Unassembled WGS sequence"/>
</dbReference>
<dbReference type="AlphaFoldDB" id="A0A4P9XK28"/>
<reference evidence="3" key="1">
    <citation type="journal article" date="2018" name="Nat. Microbiol.">
        <title>Leveraging single-cell genomics to expand the fungal tree of life.</title>
        <authorList>
            <person name="Ahrendt S.R."/>
            <person name="Quandt C.A."/>
            <person name="Ciobanu D."/>
            <person name="Clum A."/>
            <person name="Salamov A."/>
            <person name="Andreopoulos B."/>
            <person name="Cheng J.F."/>
            <person name="Woyke T."/>
            <person name="Pelin A."/>
            <person name="Henrissat B."/>
            <person name="Reynolds N.K."/>
            <person name="Benny G.L."/>
            <person name="Smith M.E."/>
            <person name="James T.Y."/>
            <person name="Grigoriev I.V."/>
        </authorList>
    </citation>
    <scope>NUCLEOTIDE SEQUENCE [LARGE SCALE GENOMIC DNA]</scope>
    <source>
        <strain evidence="3">RSA 1356</strain>
    </source>
</reference>
<dbReference type="STRING" id="78915.A0A4P9XK28"/>
<dbReference type="SUPFAM" id="SSF53720">
    <property type="entry name" value="ALDH-like"/>
    <property type="match status" value="1"/>
</dbReference>
<dbReference type="Pfam" id="PF00171">
    <property type="entry name" value="Aldedh"/>
    <property type="match status" value="1"/>
</dbReference>
<feature type="domain" description="Aldehyde dehydrogenase" evidence="1">
    <location>
        <begin position="32"/>
        <end position="484"/>
    </location>
</feature>
<dbReference type="InterPro" id="IPR015590">
    <property type="entry name" value="Aldehyde_DH_dom"/>
</dbReference>
<dbReference type="InterPro" id="IPR016163">
    <property type="entry name" value="Ald_DH_C"/>
</dbReference>
<proteinExistence type="predicted"/>
<evidence type="ECO:0000259" key="1">
    <source>
        <dbReference type="Pfam" id="PF00171"/>
    </source>
</evidence>
<dbReference type="EMBL" id="KZ992943">
    <property type="protein sequence ID" value="RKP06148.1"/>
    <property type="molecule type" value="Genomic_DNA"/>
</dbReference>
<dbReference type="NCBIfam" id="TIGR01722">
    <property type="entry name" value="MMSDH"/>
    <property type="match status" value="1"/>
</dbReference>
<dbReference type="PANTHER" id="PTHR43866">
    <property type="entry name" value="MALONATE-SEMIALDEHYDE DEHYDROGENASE"/>
    <property type="match status" value="1"/>
</dbReference>
<name>A0A4P9XK28_9FUNG</name>
<keyword evidence="3" id="KW-1185">Reference proteome</keyword>
<dbReference type="Gene3D" id="3.40.605.10">
    <property type="entry name" value="Aldehyde Dehydrogenase, Chain A, domain 1"/>
    <property type="match status" value="1"/>
</dbReference>
<evidence type="ECO:0000313" key="3">
    <source>
        <dbReference type="Proteomes" id="UP000271241"/>
    </source>
</evidence>
<dbReference type="FunFam" id="3.40.309.10:FF:000002">
    <property type="entry name" value="Methylmalonate-semialdehyde dehydrogenase (Acylating)"/>
    <property type="match status" value="1"/>
</dbReference>
<dbReference type="InterPro" id="IPR016161">
    <property type="entry name" value="Ald_DH/histidinol_DH"/>
</dbReference>
<gene>
    <name evidence="2" type="ORF">THASP1DRAFT_32034</name>
</gene>
<dbReference type="Gene3D" id="3.40.309.10">
    <property type="entry name" value="Aldehyde Dehydrogenase, Chain A, domain 2"/>
    <property type="match status" value="1"/>
</dbReference>
<dbReference type="OrthoDB" id="310895at2759"/>
<dbReference type="GO" id="GO:0006574">
    <property type="term" value="P:L-valine catabolic process"/>
    <property type="evidence" value="ECO:0007669"/>
    <property type="project" value="TreeGrafter"/>
</dbReference>
<dbReference type="InterPro" id="IPR010061">
    <property type="entry name" value="MeMal-semiAld_DH"/>
</dbReference>
<dbReference type="GO" id="GO:0006210">
    <property type="term" value="P:thymine catabolic process"/>
    <property type="evidence" value="ECO:0007669"/>
    <property type="project" value="TreeGrafter"/>
</dbReference>
<organism evidence="2 3">
    <name type="scientific">Thamnocephalis sphaerospora</name>
    <dbReference type="NCBI Taxonomy" id="78915"/>
    <lineage>
        <taxon>Eukaryota</taxon>
        <taxon>Fungi</taxon>
        <taxon>Fungi incertae sedis</taxon>
        <taxon>Zoopagomycota</taxon>
        <taxon>Zoopagomycotina</taxon>
        <taxon>Zoopagomycetes</taxon>
        <taxon>Zoopagales</taxon>
        <taxon>Sigmoideomycetaceae</taxon>
        <taxon>Thamnocephalis</taxon>
    </lineage>
</organism>
<dbReference type="PANTHER" id="PTHR43866:SF4">
    <property type="entry name" value="MALONATE-SEMIALDEHYDE DEHYDROGENASE"/>
    <property type="match status" value="1"/>
</dbReference>
<dbReference type="InterPro" id="IPR016162">
    <property type="entry name" value="Ald_DH_N"/>
</dbReference>
<protein>
    <submittedName>
        <fullName evidence="2">Aldehyde/histidinol dehydrogenase</fullName>
    </submittedName>
</protein>
<evidence type="ECO:0000313" key="2">
    <source>
        <dbReference type="EMBL" id="RKP06148.1"/>
    </source>
</evidence>
<dbReference type="GO" id="GO:0004491">
    <property type="term" value="F:methylmalonate-semialdehyde dehydrogenase (acylating, NAD) activity"/>
    <property type="evidence" value="ECO:0007669"/>
    <property type="project" value="InterPro"/>
</dbReference>
<accession>A0A4P9XK28</accession>
<sequence>MTAGIPEQLSNFYDNAFHQAGSEVGKGVADGSSVRHLEVTTPHTGKVISRVPVSTAADVDSAVRAAAAAFSSWSTRTYKDRAQYIIRFHQALQAHEDELAELVVLEHGKTKEEALGSVRKGIETVEYAIGLPQIAAGRVAEVSRGVTCQERRDAVGVVVSIVPFNFPIMVPMWTLPISVGCGNTVVLKPSEKVPLTLNRVASIIADIFPPGVINLVHGDKDTAQHLIEHPTVRAVTFVGTTAVARLVSQRCRALDKRCLALGGAKNHLVAVPDCDLEMTAQDVVNSFSGCAGQRCMAASVLLLVGEQSQLLDLIREKTQALQPGRDSRQVGPVIDNASRDRIIGYIDEAERSGAQILVDGRSWASRQGSWVGPTVIVHRNRSDRALHDEVFGPVLSVYVCQSASEAIEIENANPYGNAACIYTSSGAVAEWFTKRFSAGMLGVNIGVPVPREPFSFGGINASSFGDMDITGDGGVEFFTLRKKVTTKWTVPTEKSWLH</sequence>